<name>A0A7S7NSD0_PALFE</name>
<dbReference type="RefSeq" id="WP_194450042.1">
    <property type="nucleotide sequence ID" value="NZ_CP063849.1"/>
</dbReference>
<keyword evidence="3" id="KW-1185">Reference proteome</keyword>
<dbReference type="KEGG" id="pfer:IRI77_37580"/>
<sequence length="91" mass="9965">MSEAACASASIRRNPEQARQWRQRATALGKPRSLEAVDAEIAIAEGRYEAALQHLEAAQAHLDKSGFDSGLARFAREQWAQSAALCRATLR</sequence>
<evidence type="ECO:0000313" key="3">
    <source>
        <dbReference type="Proteomes" id="UP000593892"/>
    </source>
</evidence>
<feature type="region of interest" description="Disordered" evidence="1">
    <location>
        <begin position="1"/>
        <end position="25"/>
    </location>
</feature>
<dbReference type="EMBL" id="CP063849">
    <property type="protein sequence ID" value="QOY88379.1"/>
    <property type="molecule type" value="Genomic_DNA"/>
</dbReference>
<evidence type="ECO:0000256" key="1">
    <source>
        <dbReference type="SAM" id="MobiDB-lite"/>
    </source>
</evidence>
<dbReference type="Proteomes" id="UP000593892">
    <property type="component" value="Chromosome"/>
</dbReference>
<gene>
    <name evidence="2" type="ORF">IRI77_37580</name>
</gene>
<dbReference type="AlphaFoldDB" id="A0A7S7NSD0"/>
<proteinExistence type="predicted"/>
<evidence type="ECO:0000313" key="2">
    <source>
        <dbReference type="EMBL" id="QOY88379.1"/>
    </source>
</evidence>
<accession>A0A7S7NSD0</accession>
<reference evidence="2 3" key="1">
    <citation type="submission" date="2020-10" db="EMBL/GenBank/DDBJ databases">
        <title>Complete genome sequence of Paludibaculum fermentans P105T, a facultatively anaerobic acidobacterium capable of dissimilatory Fe(III) reduction.</title>
        <authorList>
            <person name="Dedysh S.N."/>
            <person name="Beletsky A.V."/>
            <person name="Kulichevskaya I.S."/>
            <person name="Mardanov A.V."/>
            <person name="Ravin N.V."/>
        </authorList>
    </citation>
    <scope>NUCLEOTIDE SEQUENCE [LARGE SCALE GENOMIC DNA]</scope>
    <source>
        <strain evidence="2 3">P105</strain>
    </source>
</reference>
<organism evidence="2 3">
    <name type="scientific">Paludibaculum fermentans</name>
    <dbReference type="NCBI Taxonomy" id="1473598"/>
    <lineage>
        <taxon>Bacteria</taxon>
        <taxon>Pseudomonadati</taxon>
        <taxon>Acidobacteriota</taxon>
        <taxon>Terriglobia</taxon>
        <taxon>Bryobacterales</taxon>
        <taxon>Bryobacteraceae</taxon>
        <taxon>Paludibaculum</taxon>
    </lineage>
</organism>
<protein>
    <submittedName>
        <fullName evidence="2">Uncharacterized protein</fullName>
    </submittedName>
</protein>